<gene>
    <name evidence="2" type="ORF">BDW02DRAFT_570325</name>
</gene>
<proteinExistence type="predicted"/>
<keyword evidence="1" id="KW-0472">Membrane</keyword>
<keyword evidence="1" id="KW-0812">Transmembrane</keyword>
<accession>A0A6A5KCS6</accession>
<dbReference type="Proteomes" id="UP000800040">
    <property type="component" value="Unassembled WGS sequence"/>
</dbReference>
<organism evidence="2 3">
    <name type="scientific">Decorospora gaudefroyi</name>
    <dbReference type="NCBI Taxonomy" id="184978"/>
    <lineage>
        <taxon>Eukaryota</taxon>
        <taxon>Fungi</taxon>
        <taxon>Dikarya</taxon>
        <taxon>Ascomycota</taxon>
        <taxon>Pezizomycotina</taxon>
        <taxon>Dothideomycetes</taxon>
        <taxon>Pleosporomycetidae</taxon>
        <taxon>Pleosporales</taxon>
        <taxon>Pleosporineae</taxon>
        <taxon>Pleosporaceae</taxon>
        <taxon>Decorospora</taxon>
    </lineage>
</organism>
<reference evidence="2" key="1">
    <citation type="submission" date="2020-01" db="EMBL/GenBank/DDBJ databases">
        <authorList>
            <consortium name="DOE Joint Genome Institute"/>
            <person name="Haridas S."/>
            <person name="Albert R."/>
            <person name="Binder M."/>
            <person name="Bloem J."/>
            <person name="Labutti K."/>
            <person name="Salamov A."/>
            <person name="Andreopoulos B."/>
            <person name="Baker S.E."/>
            <person name="Barry K."/>
            <person name="Bills G."/>
            <person name="Bluhm B.H."/>
            <person name="Cannon C."/>
            <person name="Castanera R."/>
            <person name="Culley D.E."/>
            <person name="Daum C."/>
            <person name="Ezra D."/>
            <person name="Gonzalez J.B."/>
            <person name="Henrissat B."/>
            <person name="Kuo A."/>
            <person name="Liang C."/>
            <person name="Lipzen A."/>
            <person name="Lutzoni F."/>
            <person name="Magnuson J."/>
            <person name="Mondo S."/>
            <person name="Nolan M."/>
            <person name="Ohm R."/>
            <person name="Pangilinan J."/>
            <person name="Park H.-J."/>
            <person name="Ramirez L."/>
            <person name="Alfaro M."/>
            <person name="Sun H."/>
            <person name="Tritt A."/>
            <person name="Yoshinaga Y."/>
            <person name="Zwiers L.-H."/>
            <person name="Turgeon B.G."/>
            <person name="Goodwin S.B."/>
            <person name="Spatafora J.W."/>
            <person name="Crous P.W."/>
            <person name="Grigoriev I.V."/>
        </authorList>
    </citation>
    <scope>NUCLEOTIDE SEQUENCE</scope>
    <source>
        <strain evidence="2">P77</strain>
    </source>
</reference>
<sequence>MSCFRTTARFPSQQRLTNYPPFSSTALLSGSQLQQASCRQSKVSRAIVPAIRYPSSIILVPMRLHVFYLVVKSYFSILLDAFIMPHYYFLPNTISVLQQ</sequence>
<feature type="transmembrane region" description="Helical" evidence="1">
    <location>
        <begin position="66"/>
        <end position="89"/>
    </location>
</feature>
<dbReference type="EMBL" id="ML975324">
    <property type="protein sequence ID" value="KAF1833137.1"/>
    <property type="molecule type" value="Genomic_DNA"/>
</dbReference>
<dbReference type="AlphaFoldDB" id="A0A6A5KCS6"/>
<name>A0A6A5KCS6_9PLEO</name>
<keyword evidence="1" id="KW-1133">Transmembrane helix</keyword>
<evidence type="ECO:0000256" key="1">
    <source>
        <dbReference type="SAM" id="Phobius"/>
    </source>
</evidence>
<evidence type="ECO:0000313" key="3">
    <source>
        <dbReference type="Proteomes" id="UP000800040"/>
    </source>
</evidence>
<protein>
    <submittedName>
        <fullName evidence="2">Uncharacterized protein</fullName>
    </submittedName>
</protein>
<evidence type="ECO:0000313" key="2">
    <source>
        <dbReference type="EMBL" id="KAF1833137.1"/>
    </source>
</evidence>
<keyword evidence="3" id="KW-1185">Reference proteome</keyword>